<gene>
    <name evidence="1" type="ORF">CLV94_1538</name>
</gene>
<dbReference type="InterPro" id="IPR020018">
    <property type="entry name" value="Motility-assoc_lipoprot_GldH"/>
</dbReference>
<name>A0A495MM94_9FLAO</name>
<dbReference type="OrthoDB" id="982482at2"/>
<dbReference type="PROSITE" id="PS51257">
    <property type="entry name" value="PROKAR_LIPOPROTEIN"/>
    <property type="match status" value="1"/>
</dbReference>
<evidence type="ECO:0000313" key="1">
    <source>
        <dbReference type="EMBL" id="RKS26480.1"/>
    </source>
</evidence>
<sequence length="161" mass="18225">MSLKNSLLFVFTVLLLVSCDKKRVFDQYKSLGKTWHKDSIAYFTYNNQDTTKAYDLFVNLRSNNDYPFNNIFLIVAMEAPGGLTKVDTLEYQMANPDGTLLGSGFSDIKESKLYFKEKYKFLSVGDYKIGIQQAVRQTGKVAGVQELAGVTEVGFRVEKLD</sequence>
<keyword evidence="1" id="KW-0449">Lipoprotein</keyword>
<dbReference type="Proteomes" id="UP000277579">
    <property type="component" value="Unassembled WGS sequence"/>
</dbReference>
<dbReference type="Pfam" id="PF14109">
    <property type="entry name" value="GldH_lipo"/>
    <property type="match status" value="1"/>
</dbReference>
<reference evidence="1 2" key="1">
    <citation type="submission" date="2018-10" db="EMBL/GenBank/DDBJ databases">
        <title>Genomic Encyclopedia of Archaeal and Bacterial Type Strains, Phase II (KMG-II): from individual species to whole genera.</title>
        <authorList>
            <person name="Goeker M."/>
        </authorList>
    </citation>
    <scope>NUCLEOTIDE SEQUENCE [LARGE SCALE GENOMIC DNA]</scope>
    <source>
        <strain evidence="1 2">DSM 29537</strain>
    </source>
</reference>
<dbReference type="AlphaFoldDB" id="A0A495MM94"/>
<accession>A0A495MM94</accession>
<organism evidence="1 2">
    <name type="scientific">Flavobacterium endophyticum</name>
    <dbReference type="NCBI Taxonomy" id="1540163"/>
    <lineage>
        <taxon>Bacteria</taxon>
        <taxon>Pseudomonadati</taxon>
        <taxon>Bacteroidota</taxon>
        <taxon>Flavobacteriia</taxon>
        <taxon>Flavobacteriales</taxon>
        <taxon>Flavobacteriaceae</taxon>
        <taxon>Flavobacterium</taxon>
    </lineage>
</organism>
<proteinExistence type="predicted"/>
<dbReference type="NCBIfam" id="TIGR03511">
    <property type="entry name" value="GldH_lipo"/>
    <property type="match status" value="1"/>
</dbReference>
<protein>
    <submittedName>
        <fullName evidence="1">Gliding motility-associated lipoprotein GldH</fullName>
    </submittedName>
</protein>
<dbReference type="EMBL" id="RBLC01000001">
    <property type="protein sequence ID" value="RKS26480.1"/>
    <property type="molecule type" value="Genomic_DNA"/>
</dbReference>
<dbReference type="RefSeq" id="WP_121375796.1">
    <property type="nucleotide sequence ID" value="NZ_RBLC01000001.1"/>
</dbReference>
<evidence type="ECO:0000313" key="2">
    <source>
        <dbReference type="Proteomes" id="UP000277579"/>
    </source>
</evidence>
<keyword evidence="2" id="KW-1185">Reference proteome</keyword>
<comment type="caution">
    <text evidence="1">The sequence shown here is derived from an EMBL/GenBank/DDBJ whole genome shotgun (WGS) entry which is preliminary data.</text>
</comment>